<dbReference type="SUPFAM" id="SSF51695">
    <property type="entry name" value="PLC-like phosphodiesterases"/>
    <property type="match status" value="1"/>
</dbReference>
<dbReference type="EMBL" id="JADXDR010000038">
    <property type="protein sequence ID" value="KAI7843450.1"/>
    <property type="molecule type" value="Genomic_DNA"/>
</dbReference>
<dbReference type="PANTHER" id="PTHR47449">
    <property type="entry name" value="GLYCEROPHOSPHODIESTER PHOSPHODIESTERASE GDPD4"/>
    <property type="match status" value="1"/>
</dbReference>
<dbReference type="GO" id="GO:0006629">
    <property type="term" value="P:lipid metabolic process"/>
    <property type="evidence" value="ECO:0007669"/>
    <property type="project" value="InterPro"/>
</dbReference>
<evidence type="ECO:0000313" key="6">
    <source>
        <dbReference type="EMBL" id="KAI7843450.1"/>
    </source>
</evidence>
<sequence length="407" mass="42390">MPTQARSRQRAPAKPQRKRPQAPAKRSRGWRNLPAVVIAAVLASLLDRAVLYLRTPTPVLQPWPGAAHDPQHAQHLHALHHNPSDEFCAAEPPLVCAHGGDSSGGAPVNTLEAFEAALQQGVPCLEVDVARTSDGQLVVLHPRDLAQLLASESGNASGSGSGSDGSGSGPAAQAGTCSDGEESCDAAADPGGSAAGQEPLPQVGDFSWGELAALRWPGGQRVATAEEVLRLVVPAAQYITLDVKGHAGKGGEADEKVLAAAVVDLIAHTDCRQCLVWAKSDGLVQRVKELSPAQPVGYIVLNETAAAREAGMHRLLRLPRAEVAALHHSMADAEVTQKLRAAGQRVHAWTANTAGMMRAVLDAGVHAVVTDHPRHLLAALEARLHACNARQSAAAEQAAAEPGEQAA</sequence>
<evidence type="ECO:0000313" key="7">
    <source>
        <dbReference type="EMBL" id="QFB70716.1"/>
    </source>
</evidence>
<protein>
    <recommendedName>
        <fullName evidence="1">glycerophosphodiester phosphodiesterase</fullName>
        <ecNumber evidence="1">3.1.4.46</ecNumber>
    </recommendedName>
</protein>
<dbReference type="Gene3D" id="3.20.20.190">
    <property type="entry name" value="Phosphatidylinositol (PI) phosphodiesterase"/>
    <property type="match status" value="1"/>
</dbReference>
<dbReference type="GO" id="GO:0006071">
    <property type="term" value="P:glycerol metabolic process"/>
    <property type="evidence" value="ECO:0007669"/>
    <property type="project" value="UniProtKB-KW"/>
</dbReference>
<evidence type="ECO:0000256" key="4">
    <source>
        <dbReference type="SAM" id="MobiDB-lite"/>
    </source>
</evidence>
<feature type="region of interest" description="Disordered" evidence="4">
    <location>
        <begin position="152"/>
        <end position="201"/>
    </location>
</feature>
<dbReference type="EC" id="3.1.4.46" evidence="1"/>
<proteinExistence type="evidence at transcript level"/>
<dbReference type="GO" id="GO:0008889">
    <property type="term" value="F:glycerophosphodiester phosphodiesterase activity"/>
    <property type="evidence" value="ECO:0007669"/>
    <property type="project" value="UniProtKB-EC"/>
</dbReference>
<dbReference type="PROSITE" id="PS51704">
    <property type="entry name" value="GP_PDE"/>
    <property type="match status" value="1"/>
</dbReference>
<dbReference type="EMBL" id="MK086154">
    <property type="protein sequence ID" value="QFB70716.1"/>
    <property type="molecule type" value="mRNA"/>
</dbReference>
<evidence type="ECO:0000256" key="2">
    <source>
        <dbReference type="ARBA" id="ARBA00022798"/>
    </source>
</evidence>
<feature type="compositionally biased region" description="Gly residues" evidence="4">
    <location>
        <begin position="157"/>
        <end position="168"/>
    </location>
</feature>
<evidence type="ECO:0000259" key="5">
    <source>
        <dbReference type="PROSITE" id="PS51704"/>
    </source>
</evidence>
<feature type="region of interest" description="Disordered" evidence="4">
    <location>
        <begin position="1"/>
        <end position="28"/>
    </location>
</feature>
<reference evidence="6" key="2">
    <citation type="submission" date="2020-11" db="EMBL/GenBank/DDBJ databases">
        <title>Chlorella ohadii genome sequencing and assembly.</title>
        <authorList>
            <person name="Murik O."/>
            <person name="Treves H."/>
            <person name="Kedem I."/>
            <person name="Shotland Y."/>
            <person name="Kaplan A."/>
        </authorList>
    </citation>
    <scope>NUCLEOTIDE SEQUENCE</scope>
    <source>
        <strain evidence="6">1</strain>
    </source>
</reference>
<keyword evidence="8" id="KW-1185">Reference proteome</keyword>
<evidence type="ECO:0000313" key="8">
    <source>
        <dbReference type="Proteomes" id="UP001205105"/>
    </source>
</evidence>
<dbReference type="CDD" id="cd08556">
    <property type="entry name" value="GDPD"/>
    <property type="match status" value="1"/>
</dbReference>
<feature type="compositionally biased region" description="Basic residues" evidence="4">
    <location>
        <begin position="7"/>
        <end position="28"/>
    </location>
</feature>
<dbReference type="Pfam" id="PF03009">
    <property type="entry name" value="GDPD"/>
    <property type="match status" value="1"/>
</dbReference>
<feature type="compositionally biased region" description="Low complexity" evidence="4">
    <location>
        <begin position="185"/>
        <end position="196"/>
    </location>
</feature>
<evidence type="ECO:0000256" key="1">
    <source>
        <dbReference type="ARBA" id="ARBA00012247"/>
    </source>
</evidence>
<dbReference type="AlphaFoldDB" id="A0A5P4ND60"/>
<dbReference type="InterPro" id="IPR017946">
    <property type="entry name" value="PLC-like_Pdiesterase_TIM-brl"/>
</dbReference>
<name>A0A5P4ND60_9CHLO</name>
<dbReference type="OrthoDB" id="1058301at2759"/>
<accession>A0A5P4ND60</accession>
<dbReference type="PROSITE" id="PS50007">
    <property type="entry name" value="PIPLC_X_DOMAIN"/>
    <property type="match status" value="1"/>
</dbReference>
<keyword evidence="2" id="KW-0319">Glycerol metabolism</keyword>
<organism evidence="7">
    <name type="scientific">Chlorella ohadii</name>
    <dbReference type="NCBI Taxonomy" id="2649997"/>
    <lineage>
        <taxon>Eukaryota</taxon>
        <taxon>Viridiplantae</taxon>
        <taxon>Chlorophyta</taxon>
        <taxon>core chlorophytes</taxon>
        <taxon>Trebouxiophyceae</taxon>
        <taxon>Chlorellales</taxon>
        <taxon>Chlorellaceae</taxon>
        <taxon>Chlorella clade</taxon>
        <taxon>Chlorella</taxon>
    </lineage>
</organism>
<evidence type="ECO:0000256" key="3">
    <source>
        <dbReference type="ARBA" id="ARBA00047512"/>
    </source>
</evidence>
<gene>
    <name evidence="6" type="ORF">COHA_002928</name>
</gene>
<comment type="catalytic activity">
    <reaction evidence="3">
        <text>a sn-glycero-3-phosphodiester + H2O = an alcohol + sn-glycerol 3-phosphate + H(+)</text>
        <dbReference type="Rhea" id="RHEA:12969"/>
        <dbReference type="ChEBI" id="CHEBI:15377"/>
        <dbReference type="ChEBI" id="CHEBI:15378"/>
        <dbReference type="ChEBI" id="CHEBI:30879"/>
        <dbReference type="ChEBI" id="CHEBI:57597"/>
        <dbReference type="ChEBI" id="CHEBI:83408"/>
        <dbReference type="EC" id="3.1.4.46"/>
    </reaction>
</comment>
<dbReference type="Proteomes" id="UP001205105">
    <property type="component" value="Unassembled WGS sequence"/>
</dbReference>
<feature type="domain" description="GP-PDE" evidence="5">
    <location>
        <begin position="93"/>
        <end position="380"/>
    </location>
</feature>
<dbReference type="PANTHER" id="PTHR47449:SF2">
    <property type="entry name" value="GLYCEROPHOSPHODIESTER PHOSPHODIESTERASE GDPD4"/>
    <property type="match status" value="1"/>
</dbReference>
<dbReference type="InterPro" id="IPR044236">
    <property type="entry name" value="GDPD4"/>
</dbReference>
<dbReference type="InterPro" id="IPR030395">
    <property type="entry name" value="GP_PDE_dom"/>
</dbReference>
<reference evidence="7" key="1">
    <citation type="submission" date="2018-10" db="EMBL/GenBank/DDBJ databases">
        <title>Exploiting genes from Chlorella ohadii, highly resistant to photodamage, to reduce photoinhibition in Arabidopsis thaliana.</title>
        <authorList>
            <person name="Murik O."/>
            <person name="Kaplan A."/>
        </authorList>
    </citation>
    <scope>NUCLEOTIDE SEQUENCE</scope>
    <source>
        <strain evidence="7">1</strain>
    </source>
</reference>